<keyword evidence="3" id="KW-0597">Phosphoprotein</keyword>
<feature type="domain" description="PAC" evidence="9">
    <location>
        <begin position="35"/>
        <end position="89"/>
    </location>
</feature>
<dbReference type="Gene3D" id="3.30.565.10">
    <property type="entry name" value="Histidine kinase-like ATPase, C-terminal domain"/>
    <property type="match status" value="1"/>
</dbReference>
<dbReference type="SUPFAM" id="SSF55785">
    <property type="entry name" value="PYP-like sensor domain (PAS domain)"/>
    <property type="match status" value="1"/>
</dbReference>
<dbReference type="EC" id="2.7.13.3" evidence="2"/>
<sequence>DTQLTTVKGQRWYDLWPEESRSFVWEAVAKVSAGETMRFESYCPIAPDEPKWWDVTVAPILGADGKVERMIAVSRDITERHQYEAQLLSLIEAQNSKQNRSDLYLEEIHHRVKNSLHLVNTLLLLQANLTPDAAVKLQLETAAGRVVTIATVHERLYQAAEDQELRARDYLTALLGDLGRALAERKIVLDADEFVLPSERMAPLGLVISELITNALKYGKGNIEVAVKHAGDHALLTVRDEGDGFPDNYPKPTGT</sequence>
<dbReference type="InterPro" id="IPR000700">
    <property type="entry name" value="PAS-assoc_C"/>
</dbReference>
<accession>X1PM90</accession>
<comment type="catalytic activity">
    <reaction evidence="1">
        <text>ATP + protein L-histidine = ADP + protein N-phospho-L-histidine.</text>
        <dbReference type="EC" id="2.7.13.3"/>
    </reaction>
</comment>
<evidence type="ECO:0000256" key="8">
    <source>
        <dbReference type="ARBA" id="ARBA00023026"/>
    </source>
</evidence>
<feature type="non-terminal residue" evidence="10">
    <location>
        <position position="1"/>
    </location>
</feature>
<dbReference type="Gene3D" id="3.30.450.20">
    <property type="entry name" value="PAS domain"/>
    <property type="match status" value="1"/>
</dbReference>
<protein>
    <recommendedName>
        <fullName evidence="2">histidine kinase</fullName>
        <ecNumber evidence="2">2.7.13.3</ecNumber>
    </recommendedName>
</protein>
<keyword evidence="8" id="KW-0843">Virulence</keyword>
<evidence type="ECO:0000256" key="6">
    <source>
        <dbReference type="ARBA" id="ARBA00022777"/>
    </source>
</evidence>
<reference evidence="10" key="1">
    <citation type="journal article" date="2014" name="Front. Microbiol.">
        <title>High frequency of phylogenetically diverse reductive dehalogenase-homologous genes in deep subseafloor sedimentary metagenomes.</title>
        <authorList>
            <person name="Kawai M."/>
            <person name="Futagami T."/>
            <person name="Toyoda A."/>
            <person name="Takaki Y."/>
            <person name="Nishi S."/>
            <person name="Hori S."/>
            <person name="Arai W."/>
            <person name="Tsubouchi T."/>
            <person name="Morono Y."/>
            <person name="Uchiyama I."/>
            <person name="Ito T."/>
            <person name="Fujiyama A."/>
            <person name="Inagaki F."/>
            <person name="Takami H."/>
        </authorList>
    </citation>
    <scope>NUCLEOTIDE SEQUENCE</scope>
    <source>
        <strain evidence="10">Expedition CK06-06</strain>
    </source>
</reference>
<dbReference type="Pfam" id="PF08448">
    <property type="entry name" value="PAS_4"/>
    <property type="match status" value="1"/>
</dbReference>
<organism evidence="10">
    <name type="scientific">marine sediment metagenome</name>
    <dbReference type="NCBI Taxonomy" id="412755"/>
    <lineage>
        <taxon>unclassified sequences</taxon>
        <taxon>metagenomes</taxon>
        <taxon>ecological metagenomes</taxon>
    </lineage>
</organism>
<proteinExistence type="predicted"/>
<dbReference type="Pfam" id="PF02518">
    <property type="entry name" value="HATPase_c"/>
    <property type="match status" value="1"/>
</dbReference>
<evidence type="ECO:0000256" key="1">
    <source>
        <dbReference type="ARBA" id="ARBA00000085"/>
    </source>
</evidence>
<dbReference type="PANTHER" id="PTHR41523">
    <property type="entry name" value="TWO-COMPONENT SYSTEM SENSOR PROTEIN"/>
    <property type="match status" value="1"/>
</dbReference>
<dbReference type="GO" id="GO:0005524">
    <property type="term" value="F:ATP binding"/>
    <property type="evidence" value="ECO:0007669"/>
    <property type="project" value="UniProtKB-KW"/>
</dbReference>
<keyword evidence="5" id="KW-0547">Nucleotide-binding</keyword>
<dbReference type="SUPFAM" id="SSF55874">
    <property type="entry name" value="ATPase domain of HSP90 chaperone/DNA topoisomerase II/histidine kinase"/>
    <property type="match status" value="1"/>
</dbReference>
<dbReference type="EMBL" id="BARV01030641">
    <property type="protein sequence ID" value="GAI43646.1"/>
    <property type="molecule type" value="Genomic_DNA"/>
</dbReference>
<name>X1PM90_9ZZZZ</name>
<evidence type="ECO:0000256" key="2">
    <source>
        <dbReference type="ARBA" id="ARBA00012438"/>
    </source>
</evidence>
<evidence type="ECO:0000256" key="4">
    <source>
        <dbReference type="ARBA" id="ARBA00022679"/>
    </source>
</evidence>
<evidence type="ECO:0000313" key="10">
    <source>
        <dbReference type="EMBL" id="GAI43646.1"/>
    </source>
</evidence>
<keyword evidence="6" id="KW-0418">Kinase</keyword>
<dbReference type="PANTHER" id="PTHR41523:SF8">
    <property type="entry name" value="ETHYLENE RESPONSE SENSOR PROTEIN"/>
    <property type="match status" value="1"/>
</dbReference>
<dbReference type="AlphaFoldDB" id="X1PM90"/>
<evidence type="ECO:0000259" key="9">
    <source>
        <dbReference type="PROSITE" id="PS50113"/>
    </source>
</evidence>
<dbReference type="Pfam" id="PF07568">
    <property type="entry name" value="HisKA_2"/>
    <property type="match status" value="1"/>
</dbReference>
<gene>
    <name evidence="10" type="ORF">S06H3_48637</name>
</gene>
<dbReference type="InterPro" id="IPR036890">
    <property type="entry name" value="HATPase_C_sf"/>
</dbReference>
<comment type="caution">
    <text evidence="10">The sequence shown here is derived from an EMBL/GenBank/DDBJ whole genome shotgun (WGS) entry which is preliminary data.</text>
</comment>
<dbReference type="InterPro" id="IPR000014">
    <property type="entry name" value="PAS"/>
</dbReference>
<dbReference type="InterPro" id="IPR011495">
    <property type="entry name" value="Sig_transdc_His_kin_sub2_dim/P"/>
</dbReference>
<dbReference type="CDD" id="cd00130">
    <property type="entry name" value="PAS"/>
    <property type="match status" value="1"/>
</dbReference>
<keyword evidence="7" id="KW-0067">ATP-binding</keyword>
<dbReference type="PROSITE" id="PS50113">
    <property type="entry name" value="PAC"/>
    <property type="match status" value="1"/>
</dbReference>
<evidence type="ECO:0000256" key="5">
    <source>
        <dbReference type="ARBA" id="ARBA00022741"/>
    </source>
</evidence>
<dbReference type="GO" id="GO:0004673">
    <property type="term" value="F:protein histidine kinase activity"/>
    <property type="evidence" value="ECO:0007669"/>
    <property type="project" value="UniProtKB-EC"/>
</dbReference>
<evidence type="ECO:0000256" key="3">
    <source>
        <dbReference type="ARBA" id="ARBA00022553"/>
    </source>
</evidence>
<keyword evidence="4" id="KW-0808">Transferase</keyword>
<dbReference type="NCBIfam" id="TIGR00229">
    <property type="entry name" value="sensory_box"/>
    <property type="match status" value="1"/>
</dbReference>
<dbReference type="InterPro" id="IPR035965">
    <property type="entry name" value="PAS-like_dom_sf"/>
</dbReference>
<dbReference type="InterPro" id="IPR003594">
    <property type="entry name" value="HATPase_dom"/>
</dbReference>
<dbReference type="InterPro" id="IPR013656">
    <property type="entry name" value="PAS_4"/>
</dbReference>
<evidence type="ECO:0000256" key="7">
    <source>
        <dbReference type="ARBA" id="ARBA00022840"/>
    </source>
</evidence>
<feature type="non-terminal residue" evidence="10">
    <location>
        <position position="255"/>
    </location>
</feature>